<dbReference type="GO" id="GO:0008831">
    <property type="term" value="F:dTDP-4-dehydrorhamnose reductase activity"/>
    <property type="evidence" value="ECO:0007669"/>
    <property type="project" value="UniProtKB-EC"/>
</dbReference>
<comment type="cofactor">
    <cofactor evidence="6">
        <name>Mg(2+)</name>
        <dbReference type="ChEBI" id="CHEBI:18420"/>
    </cofactor>
    <text evidence="6">Binds 1 Mg(2+) ion per monomer.</text>
</comment>
<dbReference type="PANTHER" id="PTHR10491:SF4">
    <property type="entry name" value="METHIONINE ADENOSYLTRANSFERASE 2 SUBUNIT BETA"/>
    <property type="match status" value="1"/>
</dbReference>
<dbReference type="EMBL" id="CP116346">
    <property type="protein sequence ID" value="WIT10522.1"/>
    <property type="molecule type" value="Genomic_DNA"/>
</dbReference>
<evidence type="ECO:0000256" key="3">
    <source>
        <dbReference type="ARBA" id="ARBA00012929"/>
    </source>
</evidence>
<keyword evidence="6" id="KW-0521">NADP</keyword>
<dbReference type="InterPro" id="IPR036291">
    <property type="entry name" value="NAD(P)-bd_dom_sf"/>
</dbReference>
<dbReference type="Proteomes" id="UP001177769">
    <property type="component" value="Chromosome"/>
</dbReference>
<comment type="function">
    <text evidence="6">Catalyzes the reduction of dTDP-6-deoxy-L-lyxo-4-hexulose to yield dTDP-L-rhamnose.</text>
</comment>
<evidence type="ECO:0000259" key="7">
    <source>
        <dbReference type="Pfam" id="PF04321"/>
    </source>
</evidence>
<dbReference type="SUPFAM" id="SSF51735">
    <property type="entry name" value="NAD(P)-binding Rossmann-fold domains"/>
    <property type="match status" value="1"/>
</dbReference>
<feature type="domain" description="RmlD-like substrate binding" evidence="7">
    <location>
        <begin position="66"/>
        <end position="224"/>
    </location>
</feature>
<accession>A0AA95SLQ2</accession>
<dbReference type="InterPro" id="IPR029903">
    <property type="entry name" value="RmlD-like-bd"/>
</dbReference>
<dbReference type="Pfam" id="PF04321">
    <property type="entry name" value="RmlD_sub_bind"/>
    <property type="match status" value="1"/>
</dbReference>
<dbReference type="Gene3D" id="3.40.50.720">
    <property type="entry name" value="NAD(P)-binding Rossmann-like Domain"/>
    <property type="match status" value="1"/>
</dbReference>
<dbReference type="EC" id="1.1.1.133" evidence="3 6"/>
<dbReference type="RefSeq" id="WP_285231595.1">
    <property type="nucleotide sequence ID" value="NZ_CP116346.1"/>
</dbReference>
<evidence type="ECO:0000313" key="9">
    <source>
        <dbReference type="Proteomes" id="UP001177769"/>
    </source>
</evidence>
<evidence type="ECO:0000256" key="4">
    <source>
        <dbReference type="ARBA" id="ARBA00017099"/>
    </source>
</evidence>
<evidence type="ECO:0000313" key="8">
    <source>
        <dbReference type="EMBL" id="WIT10522.1"/>
    </source>
</evidence>
<comment type="catalytic activity">
    <reaction evidence="5 6">
        <text>dTDP-beta-L-rhamnose + NADP(+) = dTDP-4-dehydro-beta-L-rhamnose + NADPH + H(+)</text>
        <dbReference type="Rhea" id="RHEA:21796"/>
        <dbReference type="ChEBI" id="CHEBI:15378"/>
        <dbReference type="ChEBI" id="CHEBI:57510"/>
        <dbReference type="ChEBI" id="CHEBI:57783"/>
        <dbReference type="ChEBI" id="CHEBI:58349"/>
        <dbReference type="ChEBI" id="CHEBI:62830"/>
        <dbReference type="EC" id="1.1.1.133"/>
    </reaction>
</comment>
<name>A0AA95SLQ2_9BURK</name>
<dbReference type="GO" id="GO:0006556">
    <property type="term" value="P:S-adenosylmethionine biosynthetic process"/>
    <property type="evidence" value="ECO:0007669"/>
    <property type="project" value="TreeGrafter"/>
</dbReference>
<sequence>MKVLVTGLQGTLAPRLAEALRAAGHGLQGWDRRTLDPEDADAGRQWLAAQRFDAIAHLGMGSAAWAGRLAAHAALHGLPMVFTSTAMVFHHEPDGPHAVTAARTAQDDYGRYKIACEDAVLAAHPAASVVRIGWQIDPSQPGNNMLMALDEWQRREGRVAASTAWIPACSFMADTAAALLALLVAPQPGLVHLDSNAEEGHSFAALARALQLQFERKDWRVQPHQDYRHDQRLQGGAQRVPGLLQRLPALSRFR</sequence>
<protein>
    <recommendedName>
        <fullName evidence="4 6">dTDP-4-dehydrorhamnose reductase</fullName>
        <ecNumber evidence="3 6">1.1.1.133</ecNumber>
    </recommendedName>
</protein>
<evidence type="ECO:0000256" key="2">
    <source>
        <dbReference type="ARBA" id="ARBA00010944"/>
    </source>
</evidence>
<keyword evidence="6" id="KW-0560">Oxidoreductase</keyword>
<dbReference type="GO" id="GO:0048270">
    <property type="term" value="F:methionine adenosyltransferase regulator activity"/>
    <property type="evidence" value="ECO:0007669"/>
    <property type="project" value="TreeGrafter"/>
</dbReference>
<dbReference type="AlphaFoldDB" id="A0AA95SLQ2"/>
<organism evidence="8 9">
    <name type="scientific">Paucibacter sediminis</name>
    <dbReference type="NCBI Taxonomy" id="3019553"/>
    <lineage>
        <taxon>Bacteria</taxon>
        <taxon>Pseudomonadati</taxon>
        <taxon>Pseudomonadota</taxon>
        <taxon>Betaproteobacteria</taxon>
        <taxon>Burkholderiales</taxon>
        <taxon>Sphaerotilaceae</taxon>
        <taxon>Roseateles</taxon>
    </lineage>
</organism>
<dbReference type="GO" id="GO:0048269">
    <property type="term" value="C:methionine adenosyltransferase complex"/>
    <property type="evidence" value="ECO:0007669"/>
    <property type="project" value="TreeGrafter"/>
</dbReference>
<comment type="similarity">
    <text evidence="2 6">Belongs to the dTDP-4-dehydrorhamnose reductase family.</text>
</comment>
<evidence type="ECO:0000256" key="1">
    <source>
        <dbReference type="ARBA" id="ARBA00004781"/>
    </source>
</evidence>
<reference evidence="8" key="1">
    <citation type="submission" date="2023-01" db="EMBL/GenBank/DDBJ databases">
        <title>Whole genome sequence of Paucibacter sp. S2-9 isolated from pond sediment.</title>
        <authorList>
            <person name="Jung J.Y."/>
        </authorList>
    </citation>
    <scope>NUCLEOTIDE SEQUENCE</scope>
    <source>
        <strain evidence="8">S2-9</strain>
    </source>
</reference>
<proteinExistence type="inferred from homology"/>
<dbReference type="KEGG" id="pais:PFX98_16595"/>
<gene>
    <name evidence="8" type="ORF">PFX98_16595</name>
</gene>
<keyword evidence="9" id="KW-1185">Reference proteome</keyword>
<dbReference type="PANTHER" id="PTHR10491">
    <property type="entry name" value="DTDP-4-DEHYDRORHAMNOSE REDUCTASE"/>
    <property type="match status" value="1"/>
</dbReference>
<evidence type="ECO:0000256" key="6">
    <source>
        <dbReference type="RuleBase" id="RU364082"/>
    </source>
</evidence>
<comment type="pathway">
    <text evidence="1 6">Carbohydrate biosynthesis; dTDP-L-rhamnose biosynthesis.</text>
</comment>
<evidence type="ECO:0000256" key="5">
    <source>
        <dbReference type="ARBA" id="ARBA00048200"/>
    </source>
</evidence>
<dbReference type="InterPro" id="IPR005913">
    <property type="entry name" value="dTDP_dehydrorham_reduct"/>
</dbReference>